<protein>
    <submittedName>
        <fullName evidence="2">Uncharacterized protein</fullName>
    </submittedName>
</protein>
<name>A0A2A2GAF9_9BACT</name>
<organism evidence="2 3">
    <name type="scientific">Fodinibius salipaludis</name>
    <dbReference type="NCBI Taxonomy" id="2032627"/>
    <lineage>
        <taxon>Bacteria</taxon>
        <taxon>Pseudomonadati</taxon>
        <taxon>Balneolota</taxon>
        <taxon>Balneolia</taxon>
        <taxon>Balneolales</taxon>
        <taxon>Balneolaceae</taxon>
        <taxon>Fodinibius</taxon>
    </lineage>
</organism>
<reference evidence="2 3" key="1">
    <citation type="submission" date="2017-08" db="EMBL/GenBank/DDBJ databases">
        <title>Aliifodinibius alkalisoli sp. nov., isolated from saline alkaline soil.</title>
        <authorList>
            <person name="Liu D."/>
            <person name="Zhang G."/>
        </authorList>
    </citation>
    <scope>NUCLEOTIDE SEQUENCE [LARGE SCALE GENOMIC DNA]</scope>
    <source>
        <strain evidence="2 3">WN023</strain>
    </source>
</reference>
<proteinExistence type="predicted"/>
<sequence length="102" mass="11446">MNEQQNTVVATAVASLILVIVFLCPWRIESSNELRWSPIYQSPMTYVQTYDTQLRDSRIKSEEAHIAVGFLALEVLVVIAAAGVLFVFFADPDYDDRGPPKV</sequence>
<keyword evidence="1" id="KW-0472">Membrane</keyword>
<comment type="caution">
    <text evidence="2">The sequence shown here is derived from an EMBL/GenBank/DDBJ whole genome shotgun (WGS) entry which is preliminary data.</text>
</comment>
<dbReference type="AlphaFoldDB" id="A0A2A2GAF9"/>
<keyword evidence="1" id="KW-1133">Transmembrane helix</keyword>
<keyword evidence="1" id="KW-0812">Transmembrane</keyword>
<accession>A0A2A2GAF9</accession>
<feature type="transmembrane region" description="Helical" evidence="1">
    <location>
        <begin position="64"/>
        <end position="90"/>
    </location>
</feature>
<dbReference type="EMBL" id="NSKE01000006">
    <property type="protein sequence ID" value="PAU93837.1"/>
    <property type="molecule type" value="Genomic_DNA"/>
</dbReference>
<keyword evidence="3" id="KW-1185">Reference proteome</keyword>
<evidence type="ECO:0000313" key="2">
    <source>
        <dbReference type="EMBL" id="PAU93837.1"/>
    </source>
</evidence>
<evidence type="ECO:0000256" key="1">
    <source>
        <dbReference type="SAM" id="Phobius"/>
    </source>
</evidence>
<evidence type="ECO:0000313" key="3">
    <source>
        <dbReference type="Proteomes" id="UP000218831"/>
    </source>
</evidence>
<feature type="transmembrane region" description="Helical" evidence="1">
    <location>
        <begin position="6"/>
        <end position="26"/>
    </location>
</feature>
<gene>
    <name evidence="2" type="ORF">CK503_09185</name>
</gene>
<dbReference type="Proteomes" id="UP000218831">
    <property type="component" value="Unassembled WGS sequence"/>
</dbReference>